<feature type="transmembrane region" description="Helical" evidence="10">
    <location>
        <begin position="997"/>
        <end position="1017"/>
    </location>
</feature>
<comment type="subcellular location">
    <subcellularLocation>
        <location evidence="1">Cell membrane</location>
        <topology evidence="1">Multi-pass membrane protein</topology>
    </subcellularLocation>
</comment>
<dbReference type="InterPro" id="IPR050814">
    <property type="entry name" value="Myo-inositol_Transporter"/>
</dbReference>
<dbReference type="PRINTS" id="PR00171">
    <property type="entry name" value="SUGRTRNSPORT"/>
</dbReference>
<dbReference type="Gene3D" id="1.20.1250.20">
    <property type="entry name" value="MFS general substrate transporter like domains"/>
    <property type="match status" value="1"/>
</dbReference>
<evidence type="ECO:0000256" key="4">
    <source>
        <dbReference type="ARBA" id="ARBA00022475"/>
    </source>
</evidence>
<dbReference type="PROSITE" id="PS00217">
    <property type="entry name" value="SUGAR_TRANSPORT_2"/>
    <property type="match status" value="1"/>
</dbReference>
<dbReference type="GO" id="GO:0000278">
    <property type="term" value="P:mitotic cell cycle"/>
    <property type="evidence" value="ECO:0007669"/>
    <property type="project" value="InterPro"/>
</dbReference>
<evidence type="ECO:0000256" key="3">
    <source>
        <dbReference type="ARBA" id="ARBA00022448"/>
    </source>
</evidence>
<evidence type="ECO:0000256" key="2">
    <source>
        <dbReference type="ARBA" id="ARBA00010992"/>
    </source>
</evidence>
<dbReference type="InterPro" id="IPR008685">
    <property type="entry name" value="Centromere_Mis12"/>
</dbReference>
<evidence type="ECO:0000313" key="12">
    <source>
        <dbReference type="EMBL" id="GAW08812.1"/>
    </source>
</evidence>
<reference evidence="12 13" key="1">
    <citation type="submission" date="2016-08" db="EMBL/GenBank/DDBJ databases">
        <authorList>
            <consortium name="Lentinula edodes genome sequencing consortium"/>
            <person name="Sakamoto Y."/>
            <person name="Nakade K."/>
            <person name="Sato S."/>
            <person name="Yoshida Y."/>
            <person name="Miyazaki K."/>
            <person name="Natsume S."/>
            <person name="Konno N."/>
        </authorList>
    </citation>
    <scope>NUCLEOTIDE SEQUENCE [LARGE SCALE GENOMIC DNA]</scope>
    <source>
        <strain evidence="12 13">NBRC 111202</strain>
    </source>
</reference>
<feature type="transmembrane region" description="Helical" evidence="10">
    <location>
        <begin position="1083"/>
        <end position="1101"/>
    </location>
</feature>
<feature type="transmembrane region" description="Helical" evidence="10">
    <location>
        <begin position="731"/>
        <end position="753"/>
    </location>
</feature>
<dbReference type="InterPro" id="IPR005829">
    <property type="entry name" value="Sugar_transporter_CS"/>
</dbReference>
<sequence>MSTAHTPLLLPEALGFSPQLLLDDIINAVNNTIVEGVNAMEDFLRQWADRRSEEEQDWDSTEELEQGLVSFETLLEHHTDVALDFFEAWALKNIFSIPPDLPVVLPHQKGLDLTTKPEREAELMEEISELRIKLDNQRRLQRLYNRALRTSRQQRSRSERRLERLAAVLDHEKLISLAKIPPQLNAMYEAVSRLPPLDPALVATLPPIEPGKRDWETSKAGYLNWATAQLLSRAKVDEDVHGSSAVDDMFRNMAQIGQADQIRKAVEITESVRTGLQDVDVTMDDISVLFSFKMRVKQIWVYFPLPSKAKLVWNRLTFSKLTTAYFVFSVIHCVVQLALQARAFTINATSANFLFDISLTAHAFNSSVPYLAGSRLFLCPDVPTALDFDTGKCNIVWNGTAVHNNVTTADLAAIQTSSSSLVVSSSSTSVAPATTSATHVAIVKTVSVTRVVHVTATPTSQPASTAEEDEDDDSAHVHRRQNPNLEITVTQQADSLPPQVNISLPNQPNTLATLSSNCSWSLNYPVSVLDNTKREDVVFMSFQIWVLGMSLVALLNESIPHIIASLLTHALATGWASYQIVNTRGFERDFARVITHGACSGVPQLLGGYWTTRQDAEYASLALNVVALLVSIILSWKLFKTFGWQTFKRVGASLTINRIYKIVLVLSIVLQLSFFFMGATVGLWIDSLINGVGAEHADHIVLYRATAFATMFLLLPWVSTGYIGARKELRIPMIAFLLLSILYLAAWSLMFLANTFRWEFWSWRFFSLMATFSVALTVLAFILGIVCCLNFGKGLLRYLNAQEPLPGDDFTPVNYGSDPEKVEFPSNQQPIPTFSAAFGKGNEVPVPNQMFPSQMGPRFFRSTEPFDSRSVSPITTPSMAYTRSSVHSSDSSPADEGVPTMMRSNTRASDTSFRSVASYYKYSDEGHSRSDRGEINEFAVIIEGEEKTTWFVWILVACASISGLLFGYDTGVISGALVTIGEDLTRGKQLTDGQKEFITSATTLGALIGGLFAGVISDWSGRKLVLAVADVIFIAGAIVQCVCHDVWTMIGGRFLIGIGVGLASCIAPLYIQELAPTRLRGRLVVLNVVMITLGQVIAYGIDAGFENVNGGWRWMVGLSCIPAGIQFVILFFLPESPRILLRRGRIDTVRRVMTRIYTTATPRDLEMKVKVLQASVQQSIEISETTTFFQRIQRLFSEEINRRALIIGCGMQAFQQLCGFNTLMYYSATLFQEIGFNQPTAVSLIVSGTNFIFTLVALKWIDQIGRRKIMLWSAPGMIFGLTLASIAFHYMTRKTAGVLVENTAYPDSWADIVLLSMIIFVASYATGIGNVPWQQGELFSLDVRGIGTSIATATNWAANLLINSTYLSLMAKITPAGAFGFYAGLCLLGWLFVIFCYPETAGLSLEEVMMIFRSGFGIKESQRLRAEKQQIKIRANTMIASTEPQEEEKSDRSV</sequence>
<dbReference type="InterPro" id="IPR005828">
    <property type="entry name" value="MFS_sugar_transport-like"/>
</dbReference>
<feature type="transmembrane region" description="Helical" evidence="10">
    <location>
        <begin position="1240"/>
        <end position="1258"/>
    </location>
</feature>
<feature type="region of interest" description="Disordered" evidence="9">
    <location>
        <begin position="881"/>
        <end position="909"/>
    </location>
</feature>
<feature type="transmembrane region" description="Helical" evidence="10">
    <location>
        <begin position="1024"/>
        <end position="1047"/>
    </location>
</feature>
<feature type="domain" description="Major facilitator superfamily (MFS) profile" evidence="11">
    <location>
        <begin position="955"/>
        <end position="1401"/>
    </location>
</feature>
<evidence type="ECO:0000256" key="9">
    <source>
        <dbReference type="SAM" id="MobiDB-lite"/>
    </source>
</evidence>
<dbReference type="NCBIfam" id="TIGR00879">
    <property type="entry name" value="SP"/>
    <property type="match status" value="1"/>
</dbReference>
<dbReference type="InterPro" id="IPR020846">
    <property type="entry name" value="MFS_dom"/>
</dbReference>
<dbReference type="PROSITE" id="PS50850">
    <property type="entry name" value="MFS"/>
    <property type="match status" value="1"/>
</dbReference>
<keyword evidence="5 10" id="KW-0812">Transmembrane</keyword>
<evidence type="ECO:0000256" key="8">
    <source>
        <dbReference type="ARBA" id="ARBA00049119"/>
    </source>
</evidence>
<organism evidence="12 13">
    <name type="scientific">Lentinula edodes</name>
    <name type="common">Shiitake mushroom</name>
    <name type="synonym">Lentinus edodes</name>
    <dbReference type="NCBI Taxonomy" id="5353"/>
    <lineage>
        <taxon>Eukaryota</taxon>
        <taxon>Fungi</taxon>
        <taxon>Dikarya</taxon>
        <taxon>Basidiomycota</taxon>
        <taxon>Agaricomycotina</taxon>
        <taxon>Agaricomycetes</taxon>
        <taxon>Agaricomycetidae</taxon>
        <taxon>Agaricales</taxon>
        <taxon>Marasmiineae</taxon>
        <taxon>Omphalotaceae</taxon>
        <taxon>Lentinula</taxon>
    </lineage>
</organism>
<dbReference type="GO" id="GO:0000775">
    <property type="term" value="C:chromosome, centromeric region"/>
    <property type="evidence" value="ECO:0007669"/>
    <property type="project" value="InterPro"/>
</dbReference>
<dbReference type="Proteomes" id="UP000188533">
    <property type="component" value="Unassembled WGS sequence"/>
</dbReference>
<comment type="caution">
    <text evidence="12">The sequence shown here is derived from an EMBL/GenBank/DDBJ whole genome shotgun (WGS) entry which is preliminary data.</text>
</comment>
<dbReference type="SUPFAM" id="SSF103473">
    <property type="entry name" value="MFS general substrate transporter"/>
    <property type="match status" value="1"/>
</dbReference>
<feature type="transmembrane region" description="Helical" evidence="10">
    <location>
        <begin position="1113"/>
        <end position="1133"/>
    </location>
</feature>
<dbReference type="CDD" id="cd17360">
    <property type="entry name" value="MFS_HMIT_like"/>
    <property type="match status" value="1"/>
</dbReference>
<dbReference type="PROSITE" id="PS00216">
    <property type="entry name" value="SUGAR_TRANSPORT_1"/>
    <property type="match status" value="1"/>
</dbReference>
<comment type="catalytic activity">
    <reaction evidence="8">
        <text>myo-inositol(out) + H(+)(out) = myo-inositol(in) + H(+)(in)</text>
        <dbReference type="Rhea" id="RHEA:60364"/>
        <dbReference type="ChEBI" id="CHEBI:15378"/>
        <dbReference type="ChEBI" id="CHEBI:17268"/>
    </reaction>
</comment>
<dbReference type="PANTHER" id="PTHR48020:SF12">
    <property type="entry name" value="PROTON MYO-INOSITOL COTRANSPORTER"/>
    <property type="match status" value="1"/>
</dbReference>
<dbReference type="Pfam" id="PF00083">
    <property type="entry name" value="Sugar_tr"/>
    <property type="match status" value="1"/>
</dbReference>
<comment type="similarity">
    <text evidence="2">Belongs to the major facilitator superfamily. Sugar transporter (TC 2.A.1.1) family.</text>
</comment>
<feature type="compositionally biased region" description="Low complexity" evidence="9">
    <location>
        <begin position="456"/>
        <end position="465"/>
    </location>
</feature>
<proteinExistence type="inferred from homology"/>
<evidence type="ECO:0000256" key="5">
    <source>
        <dbReference type="ARBA" id="ARBA00022692"/>
    </source>
</evidence>
<evidence type="ECO:0000256" key="6">
    <source>
        <dbReference type="ARBA" id="ARBA00022989"/>
    </source>
</evidence>
<feature type="transmembrane region" description="Helical" evidence="10">
    <location>
        <begin position="1204"/>
        <end position="1228"/>
    </location>
</feature>
<reference evidence="12 13" key="2">
    <citation type="submission" date="2017-02" db="EMBL/GenBank/DDBJ databases">
        <title>A genome survey and senescence transcriptome analysis in Lentinula edodes.</title>
        <authorList>
            <person name="Sakamoto Y."/>
            <person name="Nakade K."/>
            <person name="Sato S."/>
            <person name="Yoshida Y."/>
            <person name="Miyazaki K."/>
            <person name="Natsume S."/>
            <person name="Konno N."/>
        </authorList>
    </citation>
    <scope>NUCLEOTIDE SEQUENCE [LARGE SCALE GENOMIC DNA]</scope>
    <source>
        <strain evidence="12 13">NBRC 111202</strain>
    </source>
</reference>
<dbReference type="PANTHER" id="PTHR48020">
    <property type="entry name" value="PROTON MYO-INOSITOL COTRANSPORTER"/>
    <property type="match status" value="1"/>
</dbReference>
<feature type="transmembrane region" description="Helical" evidence="10">
    <location>
        <begin position="950"/>
        <end position="968"/>
    </location>
</feature>
<dbReference type="GO" id="GO:0005886">
    <property type="term" value="C:plasma membrane"/>
    <property type="evidence" value="ECO:0007669"/>
    <property type="project" value="UniProtKB-SubCell"/>
</dbReference>
<feature type="transmembrane region" description="Helical" evidence="10">
    <location>
        <begin position="1312"/>
        <end position="1333"/>
    </location>
</feature>
<keyword evidence="7 10" id="KW-0472">Membrane</keyword>
<evidence type="ECO:0000259" key="11">
    <source>
        <dbReference type="PROSITE" id="PS50850"/>
    </source>
</evidence>
<dbReference type="STRING" id="5353.A0A1Q3ENP9"/>
<dbReference type="InterPro" id="IPR003663">
    <property type="entry name" value="Sugar/inositol_transpt"/>
</dbReference>
<feature type="region of interest" description="Disordered" evidence="9">
    <location>
        <begin position="456"/>
        <end position="477"/>
    </location>
</feature>
<name>A0A1Q3ENP9_LENED</name>
<dbReference type="EMBL" id="BDGU01000768">
    <property type="protein sequence ID" value="GAW08812.1"/>
    <property type="molecule type" value="Genomic_DNA"/>
</dbReference>
<protein>
    <submittedName>
        <fullName evidence="12">General substrate transporter</fullName>
    </submittedName>
</protein>
<feature type="transmembrane region" description="Helical" evidence="10">
    <location>
        <begin position="705"/>
        <end position="724"/>
    </location>
</feature>
<evidence type="ECO:0000313" key="13">
    <source>
        <dbReference type="Proteomes" id="UP000188533"/>
    </source>
</evidence>
<feature type="transmembrane region" description="Helical" evidence="10">
    <location>
        <begin position="659"/>
        <end position="685"/>
    </location>
</feature>
<evidence type="ECO:0000256" key="1">
    <source>
        <dbReference type="ARBA" id="ARBA00004651"/>
    </source>
</evidence>
<feature type="transmembrane region" description="Helical" evidence="10">
    <location>
        <begin position="1270"/>
        <end position="1292"/>
    </location>
</feature>
<keyword evidence="3" id="KW-0813">Transport</keyword>
<feature type="transmembrane region" description="Helical" evidence="10">
    <location>
        <begin position="765"/>
        <end position="789"/>
    </location>
</feature>
<keyword evidence="13" id="KW-1185">Reference proteome</keyword>
<feature type="transmembrane region" description="Helical" evidence="10">
    <location>
        <begin position="618"/>
        <end position="639"/>
    </location>
</feature>
<accession>A0A1Q3ENP9</accession>
<keyword evidence="6 10" id="KW-1133">Transmembrane helix</keyword>
<gene>
    <name evidence="12" type="ORF">LENED_010904</name>
</gene>
<evidence type="ECO:0000256" key="7">
    <source>
        <dbReference type="ARBA" id="ARBA00023136"/>
    </source>
</evidence>
<feature type="transmembrane region" description="Helical" evidence="10">
    <location>
        <begin position="1379"/>
        <end position="1397"/>
    </location>
</feature>
<dbReference type="GO" id="GO:0005365">
    <property type="term" value="F:myo-inositol transmembrane transporter activity"/>
    <property type="evidence" value="ECO:0007669"/>
    <property type="project" value="UniProtKB-ARBA"/>
</dbReference>
<dbReference type="GO" id="GO:1904679">
    <property type="term" value="P:myo-inositol import across plasma membrane"/>
    <property type="evidence" value="ECO:0007669"/>
    <property type="project" value="UniProtKB-ARBA"/>
</dbReference>
<dbReference type="Pfam" id="PF05859">
    <property type="entry name" value="Mis12"/>
    <property type="match status" value="1"/>
</dbReference>
<dbReference type="FunFam" id="1.20.1250.20:FF:000073">
    <property type="entry name" value="MFS myo-inositol transporter, putative"/>
    <property type="match status" value="1"/>
</dbReference>
<dbReference type="InterPro" id="IPR036259">
    <property type="entry name" value="MFS_trans_sf"/>
</dbReference>
<keyword evidence="4" id="KW-1003">Cell membrane</keyword>
<evidence type="ECO:0000256" key="10">
    <source>
        <dbReference type="SAM" id="Phobius"/>
    </source>
</evidence>
<feature type="transmembrane region" description="Helical" evidence="10">
    <location>
        <begin position="1053"/>
        <end position="1071"/>
    </location>
</feature>
<dbReference type="GO" id="GO:0005634">
    <property type="term" value="C:nucleus"/>
    <property type="evidence" value="ECO:0007669"/>
    <property type="project" value="InterPro"/>
</dbReference>